<gene>
    <name evidence="2" type="ORF">C2869_04425</name>
</gene>
<dbReference type="PANTHER" id="PTHR23419">
    <property type="entry name" value="DIVALENT CATION TOLERANCE CUTA-RELATED"/>
    <property type="match status" value="1"/>
</dbReference>
<dbReference type="KEGG" id="cate:C2869_04425"/>
<dbReference type="Pfam" id="PF03091">
    <property type="entry name" value="CutA1"/>
    <property type="match status" value="1"/>
</dbReference>
<dbReference type="Proteomes" id="UP000244441">
    <property type="component" value="Chromosome"/>
</dbReference>
<dbReference type="InterPro" id="IPR015867">
    <property type="entry name" value="N-reg_PII/ATP_PRibTrfase_C"/>
</dbReference>
<accession>A0A2S0VNH7</accession>
<name>A0A2S0VNH7_9ALTE</name>
<proteinExistence type="inferred from homology"/>
<dbReference type="RefSeq" id="WP_108601804.1">
    <property type="nucleotide sequence ID" value="NZ_CP026604.1"/>
</dbReference>
<dbReference type="AlphaFoldDB" id="A0A2S0VNH7"/>
<evidence type="ECO:0000313" key="2">
    <source>
        <dbReference type="EMBL" id="AWB65729.1"/>
    </source>
</evidence>
<comment type="similarity">
    <text evidence="1">Belongs to the CutA family.</text>
</comment>
<dbReference type="GO" id="GO:0010038">
    <property type="term" value="P:response to metal ion"/>
    <property type="evidence" value="ECO:0007669"/>
    <property type="project" value="InterPro"/>
</dbReference>
<dbReference type="OrthoDB" id="37622at2"/>
<keyword evidence="3" id="KW-1185">Reference proteome</keyword>
<dbReference type="InterPro" id="IPR011322">
    <property type="entry name" value="N-reg_PII-like_a/b"/>
</dbReference>
<organism evidence="2 3">
    <name type="scientific">Saccharobesus litoralis</name>
    <dbReference type="NCBI Taxonomy" id="2172099"/>
    <lineage>
        <taxon>Bacteria</taxon>
        <taxon>Pseudomonadati</taxon>
        <taxon>Pseudomonadota</taxon>
        <taxon>Gammaproteobacteria</taxon>
        <taxon>Alteromonadales</taxon>
        <taxon>Alteromonadaceae</taxon>
        <taxon>Saccharobesus</taxon>
    </lineage>
</organism>
<dbReference type="SUPFAM" id="SSF54913">
    <property type="entry name" value="GlnB-like"/>
    <property type="match status" value="1"/>
</dbReference>
<dbReference type="PANTHER" id="PTHR23419:SF8">
    <property type="entry name" value="FI09726P"/>
    <property type="match status" value="1"/>
</dbReference>
<dbReference type="Gene3D" id="3.30.70.120">
    <property type="match status" value="1"/>
</dbReference>
<evidence type="ECO:0000256" key="1">
    <source>
        <dbReference type="ARBA" id="ARBA00010169"/>
    </source>
</evidence>
<dbReference type="EMBL" id="CP026604">
    <property type="protein sequence ID" value="AWB65729.1"/>
    <property type="molecule type" value="Genomic_DNA"/>
</dbReference>
<dbReference type="InterPro" id="IPR004323">
    <property type="entry name" value="Ion_tolerance_CutA"/>
</dbReference>
<reference evidence="2 3" key="1">
    <citation type="submission" date="2018-01" db="EMBL/GenBank/DDBJ databases">
        <title>Genome sequence of a Cantenovulum-like bacteria.</title>
        <authorList>
            <person name="Tan W.R."/>
            <person name="Lau N.-S."/>
            <person name="Go F."/>
            <person name="Amirul A.-A.A."/>
        </authorList>
    </citation>
    <scope>NUCLEOTIDE SEQUENCE [LARGE SCALE GENOMIC DNA]</scope>
    <source>
        <strain evidence="2 3">CCB-QB4</strain>
    </source>
</reference>
<dbReference type="GO" id="GO:0005507">
    <property type="term" value="F:copper ion binding"/>
    <property type="evidence" value="ECO:0007669"/>
    <property type="project" value="TreeGrafter"/>
</dbReference>
<protein>
    <submittedName>
        <fullName evidence="2">Divalent-cation tolerance protein CutA</fullName>
    </submittedName>
</protein>
<sequence>MKNDIQADTPILVFCTTPTKQEAQELANGIVRHKHAACVNIVDAIESVYSWQGRIVMDNEYLLKIKTLGRHFEGLQAFIKSQHSYDVPEITAVNMCAISDEYAQWLIDSLTPSSNQQQGQTE</sequence>
<evidence type="ECO:0000313" key="3">
    <source>
        <dbReference type="Proteomes" id="UP000244441"/>
    </source>
</evidence>